<keyword evidence="2" id="KW-0808">Transferase</keyword>
<dbReference type="Proteomes" id="UP000241788">
    <property type="component" value="Unassembled WGS sequence"/>
</dbReference>
<keyword evidence="3" id="KW-1185">Reference proteome</keyword>
<protein>
    <submittedName>
        <fullName evidence="2">Glycosyl transferase family 2</fullName>
    </submittedName>
</protein>
<feature type="domain" description="Glycosyltransferase 2-like" evidence="1">
    <location>
        <begin position="6"/>
        <end position="118"/>
    </location>
</feature>
<dbReference type="CDD" id="cd04196">
    <property type="entry name" value="GT_2_like_d"/>
    <property type="match status" value="1"/>
</dbReference>
<accession>A0A1N6TZZ3</accession>
<dbReference type="OrthoDB" id="9802649at2"/>
<reference evidence="3" key="1">
    <citation type="submission" date="2017-01" db="EMBL/GenBank/DDBJ databases">
        <authorList>
            <person name="Varghese N."/>
            <person name="Submissions S."/>
        </authorList>
    </citation>
    <scope>NUCLEOTIDE SEQUENCE [LARGE SCALE GENOMIC DNA]</scope>
    <source>
        <strain evidence="3">UM1</strain>
    </source>
</reference>
<dbReference type="RefSeq" id="WP_076587249.1">
    <property type="nucleotide sequence ID" value="NZ_FTLW01000003.1"/>
</dbReference>
<name>A0A1N6TZZ3_9GAMM</name>
<dbReference type="Pfam" id="PF00535">
    <property type="entry name" value="Glycos_transf_2"/>
    <property type="match status" value="1"/>
</dbReference>
<dbReference type="EMBL" id="FTLW01000003">
    <property type="protein sequence ID" value="SIQ58656.1"/>
    <property type="molecule type" value="Genomic_DNA"/>
</dbReference>
<sequence>MPRCAVVLCTYNGERFLPAQLESLRVQTQQPATYVLSDDASSDNTWALLEAFAADRSSAGCEVILHRNETNIGYVRHFEQALQRSDAELLFLCDQDDVWHPRKIERMASVFAPRPALQVLHGDARLVDGEGQPSGRRLFEVLEVSASEMEAMHSGRAFDVLLRRNIVTGAAMAMRRSLLSSALPVGDGWAHDEWFAILGAMQGEVDTLDEVVIDYRQHCNNQIGVQEKLGLQQWGLGRGRIEFMRRGETRWLTMERHVAGTPSCGRHLRDVQERLRHAQARAKVSVASSSRLRQAWSEWRSGRYGRFGSGLRSALADVLGID</sequence>
<dbReference type="STRING" id="1604334.SAMN05421546_1507"/>
<dbReference type="InterPro" id="IPR001173">
    <property type="entry name" value="Glyco_trans_2-like"/>
</dbReference>
<organism evidence="2 3">
    <name type="scientific">Solilutibacter tolerans</name>
    <dbReference type="NCBI Taxonomy" id="1604334"/>
    <lineage>
        <taxon>Bacteria</taxon>
        <taxon>Pseudomonadati</taxon>
        <taxon>Pseudomonadota</taxon>
        <taxon>Gammaproteobacteria</taxon>
        <taxon>Lysobacterales</taxon>
        <taxon>Lysobacteraceae</taxon>
        <taxon>Solilutibacter</taxon>
    </lineage>
</organism>
<dbReference type="InterPro" id="IPR029044">
    <property type="entry name" value="Nucleotide-diphossugar_trans"/>
</dbReference>
<dbReference type="PANTHER" id="PTHR22916">
    <property type="entry name" value="GLYCOSYLTRANSFERASE"/>
    <property type="match status" value="1"/>
</dbReference>
<dbReference type="PANTHER" id="PTHR22916:SF3">
    <property type="entry name" value="UDP-GLCNAC:BETAGAL BETA-1,3-N-ACETYLGLUCOSAMINYLTRANSFERASE-LIKE PROTEIN 1"/>
    <property type="match status" value="1"/>
</dbReference>
<dbReference type="SUPFAM" id="SSF53448">
    <property type="entry name" value="Nucleotide-diphospho-sugar transferases"/>
    <property type="match status" value="1"/>
</dbReference>
<evidence type="ECO:0000313" key="3">
    <source>
        <dbReference type="Proteomes" id="UP000241788"/>
    </source>
</evidence>
<evidence type="ECO:0000259" key="1">
    <source>
        <dbReference type="Pfam" id="PF00535"/>
    </source>
</evidence>
<evidence type="ECO:0000313" key="2">
    <source>
        <dbReference type="EMBL" id="SIQ58656.1"/>
    </source>
</evidence>
<gene>
    <name evidence="2" type="ORF">SAMN05421546_1507</name>
</gene>
<dbReference type="Gene3D" id="3.90.550.10">
    <property type="entry name" value="Spore Coat Polysaccharide Biosynthesis Protein SpsA, Chain A"/>
    <property type="match status" value="1"/>
</dbReference>
<dbReference type="AlphaFoldDB" id="A0A1N6TZZ3"/>
<dbReference type="GO" id="GO:0016758">
    <property type="term" value="F:hexosyltransferase activity"/>
    <property type="evidence" value="ECO:0007669"/>
    <property type="project" value="UniProtKB-ARBA"/>
</dbReference>
<proteinExistence type="predicted"/>